<dbReference type="AlphaFoldDB" id="A0A5C1AMR6"/>
<dbReference type="KEGG" id="lrs:PX52LOC_05519"/>
<protein>
    <submittedName>
        <fullName evidence="1">Uncharacterized protein</fullName>
    </submittedName>
</protein>
<dbReference type="EMBL" id="CP042425">
    <property type="protein sequence ID" value="QEL18494.1"/>
    <property type="molecule type" value="Genomic_DNA"/>
</dbReference>
<dbReference type="CDD" id="cd20335">
    <property type="entry name" value="BRcat_RBR"/>
    <property type="match status" value="1"/>
</dbReference>
<name>A0A5C1AMR6_9BACT</name>
<sequence>MVAAVRCPNPKCRKFMLVEDTDQGNVVACLICKQAIKVPAAPGKAPPTAPPVAPAVLTKPGTGEDLMPIFDDDEPQFKVD</sequence>
<organism evidence="1 2">
    <name type="scientific">Limnoglobus roseus</name>
    <dbReference type="NCBI Taxonomy" id="2598579"/>
    <lineage>
        <taxon>Bacteria</taxon>
        <taxon>Pseudomonadati</taxon>
        <taxon>Planctomycetota</taxon>
        <taxon>Planctomycetia</taxon>
        <taxon>Gemmatales</taxon>
        <taxon>Gemmataceae</taxon>
        <taxon>Limnoglobus</taxon>
    </lineage>
</organism>
<reference evidence="2" key="1">
    <citation type="submission" date="2019-08" db="EMBL/GenBank/DDBJ databases">
        <title>Limnoglobus roseus gen. nov., sp. nov., a novel freshwater planctomycete with a giant genome from the family Gemmataceae.</title>
        <authorList>
            <person name="Kulichevskaya I.S."/>
            <person name="Naumoff D.G."/>
            <person name="Miroshnikov K."/>
            <person name="Ivanova A."/>
            <person name="Philippov D.A."/>
            <person name="Hakobyan A."/>
            <person name="Rijpstra I.C."/>
            <person name="Sinninghe Damste J.S."/>
            <person name="Liesack W."/>
            <person name="Dedysh S.N."/>
        </authorList>
    </citation>
    <scope>NUCLEOTIDE SEQUENCE [LARGE SCALE GENOMIC DNA]</scope>
    <source>
        <strain evidence="2">PX52</strain>
    </source>
</reference>
<proteinExistence type="predicted"/>
<dbReference type="RefSeq" id="WP_149113004.1">
    <property type="nucleotide sequence ID" value="NZ_CP042425.1"/>
</dbReference>
<keyword evidence="2" id="KW-1185">Reference proteome</keyword>
<evidence type="ECO:0000313" key="1">
    <source>
        <dbReference type="EMBL" id="QEL18494.1"/>
    </source>
</evidence>
<evidence type="ECO:0000313" key="2">
    <source>
        <dbReference type="Proteomes" id="UP000324974"/>
    </source>
</evidence>
<dbReference type="Proteomes" id="UP000324974">
    <property type="component" value="Chromosome"/>
</dbReference>
<gene>
    <name evidence="1" type="ORF">PX52LOC_05519</name>
</gene>
<accession>A0A5C1AMR6</accession>